<feature type="transmembrane region" description="Helical" evidence="5">
    <location>
        <begin position="427"/>
        <end position="450"/>
    </location>
</feature>
<gene>
    <name evidence="7" type="ORF">OXD698_LOCUS2635</name>
</gene>
<evidence type="ECO:0000256" key="5">
    <source>
        <dbReference type="SAM" id="Phobius"/>
    </source>
</evidence>
<feature type="transmembrane region" description="Helical" evidence="5">
    <location>
        <begin position="262"/>
        <end position="281"/>
    </location>
</feature>
<dbReference type="SUPFAM" id="SSF103473">
    <property type="entry name" value="MFS general substrate transporter"/>
    <property type="match status" value="2"/>
</dbReference>
<comment type="caution">
    <text evidence="7">The sequence shown here is derived from an EMBL/GenBank/DDBJ whole genome shotgun (WGS) entry which is preliminary data.</text>
</comment>
<evidence type="ECO:0000259" key="6">
    <source>
        <dbReference type="PROSITE" id="PS50850"/>
    </source>
</evidence>
<feature type="transmembrane region" description="Helical" evidence="5">
    <location>
        <begin position="132"/>
        <end position="151"/>
    </location>
</feature>
<proteinExistence type="predicted"/>
<dbReference type="Pfam" id="PF07690">
    <property type="entry name" value="MFS_1"/>
    <property type="match status" value="1"/>
</dbReference>
<dbReference type="InterPro" id="IPR020846">
    <property type="entry name" value="MFS_dom"/>
</dbReference>
<keyword evidence="2 5" id="KW-0812">Transmembrane</keyword>
<keyword evidence="4 5" id="KW-0472">Membrane</keyword>
<dbReference type="Proteomes" id="UP000663844">
    <property type="component" value="Unassembled WGS sequence"/>
</dbReference>
<feature type="transmembrane region" description="Helical" evidence="5">
    <location>
        <begin position="18"/>
        <end position="40"/>
    </location>
</feature>
<feature type="transmembrane region" description="Helical" evidence="5">
    <location>
        <begin position="368"/>
        <end position="389"/>
    </location>
</feature>
<dbReference type="InterPro" id="IPR050382">
    <property type="entry name" value="MFS_Na/Anion_cotransporter"/>
</dbReference>
<keyword evidence="3 5" id="KW-1133">Transmembrane helix</keyword>
<dbReference type="AlphaFoldDB" id="A0A818IPZ1"/>
<evidence type="ECO:0000256" key="3">
    <source>
        <dbReference type="ARBA" id="ARBA00022989"/>
    </source>
</evidence>
<reference evidence="7" key="1">
    <citation type="submission" date="2021-02" db="EMBL/GenBank/DDBJ databases">
        <authorList>
            <person name="Nowell W R."/>
        </authorList>
    </citation>
    <scope>NUCLEOTIDE SEQUENCE</scope>
</reference>
<dbReference type="GO" id="GO:0022857">
    <property type="term" value="F:transmembrane transporter activity"/>
    <property type="evidence" value="ECO:0007669"/>
    <property type="project" value="InterPro"/>
</dbReference>
<organism evidence="7 8">
    <name type="scientific">Adineta steineri</name>
    <dbReference type="NCBI Taxonomy" id="433720"/>
    <lineage>
        <taxon>Eukaryota</taxon>
        <taxon>Metazoa</taxon>
        <taxon>Spiralia</taxon>
        <taxon>Gnathifera</taxon>
        <taxon>Rotifera</taxon>
        <taxon>Eurotatoria</taxon>
        <taxon>Bdelloidea</taxon>
        <taxon>Adinetida</taxon>
        <taxon>Adinetidae</taxon>
        <taxon>Adineta</taxon>
    </lineage>
</organism>
<dbReference type="Gene3D" id="1.20.1250.20">
    <property type="entry name" value="MFS general substrate transporter like domains"/>
    <property type="match status" value="2"/>
</dbReference>
<feature type="transmembrane region" description="Helical" evidence="5">
    <location>
        <begin position="104"/>
        <end position="126"/>
    </location>
</feature>
<dbReference type="InterPro" id="IPR011701">
    <property type="entry name" value="MFS"/>
</dbReference>
<evidence type="ECO:0000256" key="1">
    <source>
        <dbReference type="ARBA" id="ARBA00004141"/>
    </source>
</evidence>
<feature type="transmembrane region" description="Helical" evidence="5">
    <location>
        <begin position="234"/>
        <end position="256"/>
    </location>
</feature>
<feature type="transmembrane region" description="Helical" evidence="5">
    <location>
        <begin position="327"/>
        <end position="348"/>
    </location>
</feature>
<comment type="subcellular location">
    <subcellularLocation>
        <location evidence="1">Membrane</location>
        <topology evidence="1">Multi-pass membrane protein</topology>
    </subcellularLocation>
</comment>
<dbReference type="GO" id="GO:0016020">
    <property type="term" value="C:membrane"/>
    <property type="evidence" value="ECO:0007669"/>
    <property type="project" value="UniProtKB-SubCell"/>
</dbReference>
<dbReference type="EMBL" id="CAJOAZ010000088">
    <property type="protein sequence ID" value="CAF3525078.1"/>
    <property type="molecule type" value="Genomic_DNA"/>
</dbReference>
<feature type="domain" description="Major facilitator superfamily (MFS) profile" evidence="6">
    <location>
        <begin position="28"/>
        <end position="520"/>
    </location>
</feature>
<sequence length="558" mass="61627">MGKKKDVYVISGTQEIKAPLVCSIRLLLACLAFLGFFLCYAQRNGLSVSIVCMVDPDADNVTLSKDINSVAVSRNIPASCHKHTVEKSRSASQVLLWPKQTRGVILGSFYWGYALTQVASSIAVNLLGPKRFLAILIFISSAATMLLPIFAKLHPSFVILIRVVAGAAQKEMYQGFLKWINITLSTNKKNSCAFKLKEGGLWPTIFRFWATWAPAAELTTLLSFQSSGPSMGTIVSLIIGGLFCTFSLNDAVPYLFRYGWEYFFYLLGGLGILWSVVWLIFASDTPSTNTHISENEKEYIRSCKAAEKIQDTRTKVPWGPMLKSQGFWCILISMFFCDFGLYAIWAVVPEYMNEVLLFSIEENGFLSALPHMASFVVVLSTGGLADFIIRRKFLSRVNTRKLFHGIGTLSPAICLLIISFLDCERRYSAVLLLVIGIALNGFMMSGGYVVNVGDFSGVHSGVVFGICNTISCIGGFCAPYITSIITKHKTPAEWKIAFTLYAGSFLISAIAFAILARGETEPWARDDVHDEKINYDVDAKKELMEMSPVGIVPDNPVV</sequence>
<evidence type="ECO:0000313" key="8">
    <source>
        <dbReference type="Proteomes" id="UP000663844"/>
    </source>
</evidence>
<feature type="transmembrane region" description="Helical" evidence="5">
    <location>
        <begin position="494"/>
        <end position="515"/>
    </location>
</feature>
<name>A0A818IPZ1_9BILA</name>
<accession>A0A818IPZ1</accession>
<dbReference type="PROSITE" id="PS50850">
    <property type="entry name" value="MFS"/>
    <property type="match status" value="1"/>
</dbReference>
<dbReference type="GO" id="GO:0006820">
    <property type="term" value="P:monoatomic anion transport"/>
    <property type="evidence" value="ECO:0007669"/>
    <property type="project" value="TreeGrafter"/>
</dbReference>
<feature type="transmembrane region" description="Helical" evidence="5">
    <location>
        <begin position="462"/>
        <end position="482"/>
    </location>
</feature>
<protein>
    <recommendedName>
        <fullName evidence="6">Major facilitator superfamily (MFS) profile domain-containing protein</fullName>
    </recommendedName>
</protein>
<feature type="transmembrane region" description="Helical" evidence="5">
    <location>
        <begin position="401"/>
        <end position="421"/>
    </location>
</feature>
<evidence type="ECO:0000256" key="4">
    <source>
        <dbReference type="ARBA" id="ARBA00023136"/>
    </source>
</evidence>
<evidence type="ECO:0000256" key="2">
    <source>
        <dbReference type="ARBA" id="ARBA00022692"/>
    </source>
</evidence>
<dbReference type="PANTHER" id="PTHR11662:SF399">
    <property type="entry name" value="FI19708P1-RELATED"/>
    <property type="match status" value="1"/>
</dbReference>
<dbReference type="PANTHER" id="PTHR11662">
    <property type="entry name" value="SOLUTE CARRIER FAMILY 17"/>
    <property type="match status" value="1"/>
</dbReference>
<evidence type="ECO:0000313" key="7">
    <source>
        <dbReference type="EMBL" id="CAF3525078.1"/>
    </source>
</evidence>
<dbReference type="InterPro" id="IPR036259">
    <property type="entry name" value="MFS_trans_sf"/>
</dbReference>
<dbReference type="FunFam" id="1.20.1250.20:FF:000532">
    <property type="entry name" value="SLC (SoLute Carrier) homolog"/>
    <property type="match status" value="1"/>
</dbReference>